<feature type="compositionally biased region" description="Low complexity" evidence="12">
    <location>
        <begin position="43"/>
        <end position="59"/>
    </location>
</feature>
<feature type="region of interest" description="Disordered" evidence="12">
    <location>
        <begin position="1"/>
        <end position="24"/>
    </location>
</feature>
<accession>A0A9Q0F445</accession>
<evidence type="ECO:0000256" key="12">
    <source>
        <dbReference type="SAM" id="MobiDB-lite"/>
    </source>
</evidence>
<feature type="transmembrane region" description="Helical" evidence="13">
    <location>
        <begin position="400"/>
        <end position="420"/>
    </location>
</feature>
<proteinExistence type="inferred from homology"/>
<evidence type="ECO:0000313" key="15">
    <source>
        <dbReference type="Proteomes" id="UP001141552"/>
    </source>
</evidence>
<evidence type="ECO:0000256" key="1">
    <source>
        <dbReference type="ARBA" id="ARBA00004508"/>
    </source>
</evidence>
<keyword evidence="10" id="KW-0482">Metalloprotease</keyword>
<reference evidence="14" key="1">
    <citation type="submission" date="2022-02" db="EMBL/GenBank/DDBJ databases">
        <authorList>
            <person name="Henning P.M."/>
            <person name="McCubbin A.G."/>
            <person name="Shore J.S."/>
        </authorList>
    </citation>
    <scope>NUCLEOTIDE SEQUENCE</scope>
    <source>
        <strain evidence="14">F60SS</strain>
        <tissue evidence="14">Leaves</tissue>
    </source>
</reference>
<dbReference type="GO" id="GO:0008237">
    <property type="term" value="F:metallopeptidase activity"/>
    <property type="evidence" value="ECO:0007669"/>
    <property type="project" value="UniProtKB-KW"/>
</dbReference>
<evidence type="ECO:0000313" key="14">
    <source>
        <dbReference type="EMBL" id="KAJ4824337.1"/>
    </source>
</evidence>
<evidence type="ECO:0000256" key="4">
    <source>
        <dbReference type="ARBA" id="ARBA00022640"/>
    </source>
</evidence>
<keyword evidence="3" id="KW-0150">Chloroplast</keyword>
<dbReference type="AlphaFoldDB" id="A0A9Q0F445"/>
<keyword evidence="6 13" id="KW-0812">Transmembrane</keyword>
<evidence type="ECO:0000256" key="2">
    <source>
        <dbReference type="ARBA" id="ARBA00007931"/>
    </source>
</evidence>
<dbReference type="PANTHER" id="PTHR31412">
    <property type="entry name" value="ZINC METALLOPROTEASE EGY1"/>
    <property type="match status" value="1"/>
</dbReference>
<dbReference type="GO" id="GO:0031969">
    <property type="term" value="C:chloroplast membrane"/>
    <property type="evidence" value="ECO:0007669"/>
    <property type="project" value="UniProtKB-SubCell"/>
</dbReference>
<feature type="region of interest" description="Disordered" evidence="12">
    <location>
        <begin position="43"/>
        <end position="87"/>
    </location>
</feature>
<dbReference type="PANTHER" id="PTHR31412:SF2">
    <property type="entry name" value="ZINC METALLOPEPTIDASE EGY3, CHLOROPLASTIC-RELATED"/>
    <property type="match status" value="1"/>
</dbReference>
<dbReference type="GO" id="GO:0006508">
    <property type="term" value="P:proteolysis"/>
    <property type="evidence" value="ECO:0007669"/>
    <property type="project" value="UniProtKB-KW"/>
</dbReference>
<evidence type="ECO:0000256" key="8">
    <source>
        <dbReference type="ARBA" id="ARBA00022946"/>
    </source>
</evidence>
<gene>
    <name evidence="14" type="primary">EGY3_1</name>
    <name evidence="14" type="ORF">Tsubulata_004300</name>
</gene>
<keyword evidence="7" id="KW-0378">Hydrolase</keyword>
<name>A0A9Q0F445_9ROSI</name>
<evidence type="ECO:0000256" key="10">
    <source>
        <dbReference type="ARBA" id="ARBA00023049"/>
    </source>
</evidence>
<organism evidence="14 15">
    <name type="scientific">Turnera subulata</name>
    <dbReference type="NCBI Taxonomy" id="218843"/>
    <lineage>
        <taxon>Eukaryota</taxon>
        <taxon>Viridiplantae</taxon>
        <taxon>Streptophyta</taxon>
        <taxon>Embryophyta</taxon>
        <taxon>Tracheophyta</taxon>
        <taxon>Spermatophyta</taxon>
        <taxon>Magnoliopsida</taxon>
        <taxon>eudicotyledons</taxon>
        <taxon>Gunneridae</taxon>
        <taxon>Pentapetalae</taxon>
        <taxon>rosids</taxon>
        <taxon>fabids</taxon>
        <taxon>Malpighiales</taxon>
        <taxon>Passifloraceae</taxon>
        <taxon>Turnera</taxon>
    </lineage>
</organism>
<keyword evidence="11 13" id="KW-0472">Membrane</keyword>
<comment type="caution">
    <text evidence="14">The sequence shown here is derived from an EMBL/GenBank/DDBJ whole genome shotgun (WGS) entry which is preliminary data.</text>
</comment>
<comment type="subcellular location">
    <subcellularLocation>
        <location evidence="1">Plastid</location>
        <location evidence="1">Chloroplast membrane</location>
        <topology evidence="1">Multi-pass membrane protein</topology>
    </subcellularLocation>
</comment>
<evidence type="ECO:0000256" key="13">
    <source>
        <dbReference type="SAM" id="Phobius"/>
    </source>
</evidence>
<sequence>MATLFTPTSPSTCSIESSNRYAGNPSSCSIVSCSFTAQRKQLSFPSPFSSSSSSSICSSRPRHPPAKPTIRNEYTTGGGSSKRRPAFKKHSFGSKTHLLFPRSSSKEDFLRPVKSGVEDERGSGGDAEEKSKASESRERKELILSVSFPSFRVQVKGLDREVDTDKYDIDNIDVDQTLRLIMKRLPAYLHYDITADEIESMFDEIFRGDLDLDKLKSAFGFDTFFATGVRRYRKGGIFTGNLRRPIEEVIPKLEKKLSEAVGKEVFVYFREENNEQVCVVQPKADMNQEVESTNMRTWWGYLGAVSTFGTTALLSSFFLKPDATWYDYIASVVPLFGGFSTIFGVSEIATRVTAARYGVKLGPSFLVPSYWTGCLGVMNDYESLPPNNKALFDISVARTASAYITSLILAIAVFVANGSFNGGDNALYISPEFFDNNPLLSFVQFVIGHYTDDLGNVSPFAIEGVGVPVDPLAFAGLLGKSSKIFIFTGMVVTSLNLLPCGRLEGGRIARAMLGESSADLLSLLTSFSLLIAGLRGNALCLAWVLFSSIFRGEEEVVVKDEITPLRDDRFGWGVLLGMICFVILFPSGQVTFPNSFFSDRFFGDNF</sequence>
<feature type="region of interest" description="Disordered" evidence="12">
    <location>
        <begin position="107"/>
        <end position="136"/>
    </location>
</feature>
<keyword evidence="4" id="KW-0934">Plastid</keyword>
<evidence type="ECO:0000256" key="9">
    <source>
        <dbReference type="ARBA" id="ARBA00022989"/>
    </source>
</evidence>
<evidence type="ECO:0000256" key="6">
    <source>
        <dbReference type="ARBA" id="ARBA00022692"/>
    </source>
</evidence>
<dbReference type="Proteomes" id="UP001141552">
    <property type="component" value="Unassembled WGS sequence"/>
</dbReference>
<keyword evidence="9 13" id="KW-1133">Transmembrane helix</keyword>
<feature type="transmembrane region" description="Helical" evidence="13">
    <location>
        <begin position="298"/>
        <end position="319"/>
    </location>
</feature>
<evidence type="ECO:0000256" key="5">
    <source>
        <dbReference type="ARBA" id="ARBA00022670"/>
    </source>
</evidence>
<evidence type="ECO:0000256" key="7">
    <source>
        <dbReference type="ARBA" id="ARBA00022801"/>
    </source>
</evidence>
<dbReference type="InterPro" id="IPR044838">
    <property type="entry name" value="EGY1-like"/>
</dbReference>
<protein>
    <submittedName>
        <fullName evidence="14">Zinc metallopeptidase egy3, chloroplastic</fullName>
    </submittedName>
</protein>
<evidence type="ECO:0000256" key="11">
    <source>
        <dbReference type="ARBA" id="ARBA00023136"/>
    </source>
</evidence>
<keyword evidence="15" id="KW-1185">Reference proteome</keyword>
<keyword evidence="5" id="KW-0645">Protease</keyword>
<evidence type="ECO:0000256" key="3">
    <source>
        <dbReference type="ARBA" id="ARBA00022528"/>
    </source>
</evidence>
<feature type="transmembrane region" description="Helical" evidence="13">
    <location>
        <begin position="570"/>
        <end position="592"/>
    </location>
</feature>
<feature type="transmembrane region" description="Helical" evidence="13">
    <location>
        <begin position="325"/>
        <end position="346"/>
    </location>
</feature>
<keyword evidence="8" id="KW-0809">Transit peptide</keyword>
<reference evidence="14" key="2">
    <citation type="journal article" date="2023" name="Plants (Basel)">
        <title>Annotation of the Turnera subulata (Passifloraceae) Draft Genome Reveals the S-Locus Evolved after the Divergence of Turneroideae from Passifloroideae in a Stepwise Manner.</title>
        <authorList>
            <person name="Henning P.M."/>
            <person name="Roalson E.H."/>
            <person name="Mir W."/>
            <person name="McCubbin A.G."/>
            <person name="Shore J.S."/>
        </authorList>
    </citation>
    <scope>NUCLEOTIDE SEQUENCE</scope>
    <source>
        <strain evidence="14">F60SS</strain>
    </source>
</reference>
<dbReference type="EMBL" id="JAKUCV010007207">
    <property type="protein sequence ID" value="KAJ4824337.1"/>
    <property type="molecule type" value="Genomic_DNA"/>
</dbReference>
<comment type="similarity">
    <text evidence="2">Belongs to the peptidase M50B family.</text>
</comment>
<dbReference type="OrthoDB" id="2016505at2759"/>